<keyword evidence="1" id="KW-0238">DNA-binding</keyword>
<dbReference type="PANTHER" id="PTHR30461">
    <property type="entry name" value="DNA-INVERTASE FROM LAMBDOID PROPHAGE"/>
    <property type="match status" value="1"/>
</dbReference>
<proteinExistence type="predicted"/>
<dbReference type="RefSeq" id="WP_023606694.1">
    <property type="nucleotide sequence ID" value="NZ_AYSH01000017.1"/>
</dbReference>
<gene>
    <name evidence="4" type="ORF">T233_01367</name>
</gene>
<sequence length="184" mass="21115">MAKIGYVYAGADKGYLDRQLEGLKKYGVDSIVQGGIRNPKYIHEELDELLESLTEGDQLVVYHLVSVGKSIIQLAEMLAEFEERGIDFLVIKKAPELETLDDETYKAMIHRLAKMEKMIIRERTARGLEEARKNGRIGGRPRISQETVDKIQFLYHKNKYTLRQIAEECNISLGTAYKYTQEKS</sequence>
<dbReference type="Gene3D" id="3.40.50.1390">
    <property type="entry name" value="Resolvase, N-terminal catalytic domain"/>
    <property type="match status" value="1"/>
</dbReference>
<dbReference type="PROSITE" id="PS51736">
    <property type="entry name" value="RECOMBINASES_3"/>
    <property type="match status" value="1"/>
</dbReference>
<dbReference type="SMART" id="SM00857">
    <property type="entry name" value="Resolvase"/>
    <property type="match status" value="1"/>
</dbReference>
<evidence type="ECO:0000259" key="3">
    <source>
        <dbReference type="PROSITE" id="PS51736"/>
    </source>
</evidence>
<dbReference type="eggNOG" id="COG1961">
    <property type="taxonomic scope" value="Bacteria"/>
</dbReference>
<dbReference type="EMBL" id="AYSH01000017">
    <property type="protein sequence ID" value="EST89612.1"/>
    <property type="molecule type" value="Genomic_DNA"/>
</dbReference>
<organism evidence="4 5">
    <name type="scientific">Vagococcus lutrae LBD1</name>
    <dbReference type="NCBI Taxonomy" id="1408226"/>
    <lineage>
        <taxon>Bacteria</taxon>
        <taxon>Bacillati</taxon>
        <taxon>Bacillota</taxon>
        <taxon>Bacilli</taxon>
        <taxon>Lactobacillales</taxon>
        <taxon>Enterococcaceae</taxon>
        <taxon>Vagococcus</taxon>
    </lineage>
</organism>
<evidence type="ECO:0000256" key="1">
    <source>
        <dbReference type="ARBA" id="ARBA00023125"/>
    </source>
</evidence>
<protein>
    <recommendedName>
        <fullName evidence="3">Resolvase/invertase-type recombinase catalytic domain-containing protein</fullName>
    </recommendedName>
</protein>
<dbReference type="Pfam" id="PF00239">
    <property type="entry name" value="Resolvase"/>
    <property type="match status" value="1"/>
</dbReference>
<keyword evidence="2" id="KW-0233">DNA recombination</keyword>
<dbReference type="PANTHER" id="PTHR30461:SF2">
    <property type="entry name" value="SERINE RECOMBINASE PINE-RELATED"/>
    <property type="match status" value="1"/>
</dbReference>
<dbReference type="SUPFAM" id="SSF53041">
    <property type="entry name" value="Resolvase-like"/>
    <property type="match status" value="1"/>
</dbReference>
<evidence type="ECO:0000313" key="5">
    <source>
        <dbReference type="Proteomes" id="UP000018126"/>
    </source>
</evidence>
<evidence type="ECO:0000313" key="4">
    <source>
        <dbReference type="EMBL" id="EST89612.1"/>
    </source>
</evidence>
<dbReference type="InterPro" id="IPR006119">
    <property type="entry name" value="Resolv_N"/>
</dbReference>
<evidence type="ECO:0000256" key="2">
    <source>
        <dbReference type="ARBA" id="ARBA00023172"/>
    </source>
</evidence>
<dbReference type="AlphaFoldDB" id="V6Q4E7"/>
<dbReference type="GO" id="GO:0000150">
    <property type="term" value="F:DNA strand exchange activity"/>
    <property type="evidence" value="ECO:0007669"/>
    <property type="project" value="InterPro"/>
</dbReference>
<feature type="domain" description="Resolvase/invertase-type recombinase catalytic" evidence="3">
    <location>
        <begin position="2"/>
        <end position="135"/>
    </location>
</feature>
<name>V6Q4E7_9ENTE</name>
<keyword evidence="5" id="KW-1185">Reference proteome</keyword>
<dbReference type="InterPro" id="IPR050639">
    <property type="entry name" value="SSR_resolvase"/>
</dbReference>
<accession>V6Q4E7</accession>
<comment type="caution">
    <text evidence="4">The sequence shown here is derived from an EMBL/GenBank/DDBJ whole genome shotgun (WGS) entry which is preliminary data.</text>
</comment>
<reference evidence="4 5" key="1">
    <citation type="journal article" date="2013" name="Genome Announc.">
        <title>High-Quality Draft Genome Sequence of Vagococcus lutrae Strain LBD1, Isolated from the Largemouth Bass Micropterus salmoides.</title>
        <authorList>
            <person name="Lebreton F."/>
            <person name="Valentino M.D."/>
            <person name="Duncan L.B."/>
            <person name="Zeng Q."/>
            <person name="Manson McGuire A."/>
            <person name="Earl A.M."/>
            <person name="Gilmore M.S."/>
        </authorList>
    </citation>
    <scope>NUCLEOTIDE SEQUENCE [LARGE SCALE GENOMIC DNA]</scope>
    <source>
        <strain evidence="4 5">LBD1</strain>
    </source>
</reference>
<dbReference type="STRING" id="1408226.T233_01367"/>
<dbReference type="GO" id="GO:0003677">
    <property type="term" value="F:DNA binding"/>
    <property type="evidence" value="ECO:0007669"/>
    <property type="project" value="UniProtKB-KW"/>
</dbReference>
<dbReference type="Proteomes" id="UP000018126">
    <property type="component" value="Unassembled WGS sequence"/>
</dbReference>
<dbReference type="InterPro" id="IPR036162">
    <property type="entry name" value="Resolvase-like_N_sf"/>
</dbReference>